<dbReference type="OrthoDB" id="37484at2759"/>
<keyword evidence="5" id="KW-1185">Reference proteome</keyword>
<sequence length="472" mass="53463">MEKTFCVDSSSIYGRNADKEAIVQRLLSVDESNSNALQVISITGMGGIGKTLLTKLVYGDCRVQEWFDVKAWVCAAAKFDLLKLAKDILDELNSNAKRTCDQHLVLDELKEKFMGKRLFLVLDDVWNDNEAEWKLLLVHLQAAGAQGSKIIVTTRSESVASALGAVQSHVLSELSDDECWRLFAKHAFNDDNENQRGLEMIGREIVRKCGGLPLIAKMLGDVLCCENNVEEWQKISDNMELCSNYIFMILKLTHIDLLFHLKQCLAYGIKSPKDYAFVKEKLVLSWIEGVRSQENKRFDYFGSRDIIIQDLAISVQCPILGRENEVVFEWGAALTNIILETLLLIFDQIASPRKPHYALMCVVVSLAAIFICITELVYKGQKQKITLMRRGMRCWLHFPSSDNNPYTIMDVLSFVSAISQFIYSSIGYSYLRRGSQNPIKVCFVPVIFIICTASSNLVRKPNETRLPISRED</sequence>
<dbReference type="PANTHER" id="PTHR36766">
    <property type="entry name" value="PLANT BROAD-SPECTRUM MILDEW RESISTANCE PROTEIN RPW8"/>
    <property type="match status" value="1"/>
</dbReference>
<feature type="transmembrane region" description="Helical" evidence="2">
    <location>
        <begin position="357"/>
        <end position="378"/>
    </location>
</feature>
<dbReference type="PRINTS" id="PR00364">
    <property type="entry name" value="DISEASERSIST"/>
</dbReference>
<dbReference type="GO" id="GO:0043531">
    <property type="term" value="F:ADP binding"/>
    <property type="evidence" value="ECO:0007669"/>
    <property type="project" value="InterPro"/>
</dbReference>
<dbReference type="Gene3D" id="3.40.50.300">
    <property type="entry name" value="P-loop containing nucleotide triphosphate hydrolases"/>
    <property type="match status" value="1"/>
</dbReference>
<reference evidence="5" key="1">
    <citation type="journal article" date="2016" name="Nat. Biotechnol.">
        <title>Sequencing wild and cultivated cassava and related species reveals extensive interspecific hybridization and genetic diversity.</title>
        <authorList>
            <person name="Bredeson J.V."/>
            <person name="Lyons J.B."/>
            <person name="Prochnik S.E."/>
            <person name="Wu G.A."/>
            <person name="Ha C.M."/>
            <person name="Edsinger-Gonzales E."/>
            <person name="Grimwood J."/>
            <person name="Schmutz J."/>
            <person name="Rabbi I.Y."/>
            <person name="Egesi C."/>
            <person name="Nauluvula P."/>
            <person name="Lebot V."/>
            <person name="Ndunguru J."/>
            <person name="Mkamilo G."/>
            <person name="Bart R.S."/>
            <person name="Setter T.L."/>
            <person name="Gleadow R.M."/>
            <person name="Kulakow P."/>
            <person name="Ferguson M.E."/>
            <person name="Rounsley S."/>
            <person name="Rokhsar D.S."/>
        </authorList>
    </citation>
    <scope>NUCLEOTIDE SEQUENCE [LARGE SCALE GENOMIC DNA]</scope>
    <source>
        <strain evidence="5">cv. AM560-2</strain>
    </source>
</reference>
<dbReference type="Gene3D" id="1.10.8.430">
    <property type="entry name" value="Helical domain of apoptotic protease-activating factors"/>
    <property type="match status" value="1"/>
</dbReference>
<name>A0A2C9UVC6_MANES</name>
<dbReference type="SUPFAM" id="SSF52540">
    <property type="entry name" value="P-loop containing nucleoside triphosphate hydrolases"/>
    <property type="match status" value="1"/>
</dbReference>
<organism evidence="4 5">
    <name type="scientific">Manihot esculenta</name>
    <name type="common">Cassava</name>
    <name type="synonym">Jatropha manihot</name>
    <dbReference type="NCBI Taxonomy" id="3983"/>
    <lineage>
        <taxon>Eukaryota</taxon>
        <taxon>Viridiplantae</taxon>
        <taxon>Streptophyta</taxon>
        <taxon>Embryophyta</taxon>
        <taxon>Tracheophyta</taxon>
        <taxon>Spermatophyta</taxon>
        <taxon>Magnoliopsida</taxon>
        <taxon>eudicotyledons</taxon>
        <taxon>Gunneridae</taxon>
        <taxon>Pentapetalae</taxon>
        <taxon>rosids</taxon>
        <taxon>fabids</taxon>
        <taxon>Malpighiales</taxon>
        <taxon>Euphorbiaceae</taxon>
        <taxon>Crotonoideae</taxon>
        <taxon>Manihoteae</taxon>
        <taxon>Manihot</taxon>
    </lineage>
</organism>
<evidence type="ECO:0000313" key="5">
    <source>
        <dbReference type="Proteomes" id="UP000091857"/>
    </source>
</evidence>
<feature type="domain" description="NB-ARC" evidence="3">
    <location>
        <begin position="17"/>
        <end position="191"/>
    </location>
</feature>
<dbReference type="InterPro" id="IPR042197">
    <property type="entry name" value="Apaf_helical"/>
</dbReference>
<dbReference type="Pfam" id="PF00931">
    <property type="entry name" value="NB-ARC"/>
    <property type="match status" value="1"/>
</dbReference>
<dbReference type="EMBL" id="CM004398">
    <property type="protein sequence ID" value="OAY35407.1"/>
    <property type="molecule type" value="Genomic_DNA"/>
</dbReference>
<keyword evidence="2" id="KW-0472">Membrane</keyword>
<evidence type="ECO:0000313" key="4">
    <source>
        <dbReference type="EMBL" id="OAY35407.1"/>
    </source>
</evidence>
<dbReference type="AlphaFoldDB" id="A0A2C9UVC6"/>
<dbReference type="InterPro" id="IPR002182">
    <property type="entry name" value="NB-ARC"/>
</dbReference>
<dbReference type="Proteomes" id="UP000091857">
    <property type="component" value="Chromosome 12"/>
</dbReference>
<accession>A0A2C9UVC6</accession>
<protein>
    <recommendedName>
        <fullName evidence="3">NB-ARC domain-containing protein</fullName>
    </recommendedName>
</protein>
<evidence type="ECO:0000256" key="1">
    <source>
        <dbReference type="ARBA" id="ARBA00022821"/>
    </source>
</evidence>
<dbReference type="Gramene" id="Manes.12G099400.1.v8.1">
    <property type="protein sequence ID" value="Manes.12G099400.1.v8.1.CDS"/>
    <property type="gene ID" value="Manes.12G099400.v8.1"/>
</dbReference>
<feature type="transmembrane region" description="Helical" evidence="2">
    <location>
        <begin position="411"/>
        <end position="431"/>
    </location>
</feature>
<comment type="caution">
    <text evidence="4">The sequence shown here is derived from an EMBL/GenBank/DDBJ whole genome shotgun (WGS) entry which is preliminary data.</text>
</comment>
<keyword evidence="1" id="KW-0611">Plant defense</keyword>
<keyword evidence="2" id="KW-0812">Transmembrane</keyword>
<proteinExistence type="predicted"/>
<dbReference type="PANTHER" id="PTHR36766:SF40">
    <property type="entry name" value="DISEASE RESISTANCE PROTEIN RGA3"/>
    <property type="match status" value="1"/>
</dbReference>
<dbReference type="InterPro" id="IPR027417">
    <property type="entry name" value="P-loop_NTPase"/>
</dbReference>
<feature type="transmembrane region" description="Helical" evidence="2">
    <location>
        <begin position="438"/>
        <end position="458"/>
    </location>
</feature>
<evidence type="ECO:0000259" key="3">
    <source>
        <dbReference type="Pfam" id="PF00931"/>
    </source>
</evidence>
<evidence type="ECO:0000256" key="2">
    <source>
        <dbReference type="SAM" id="Phobius"/>
    </source>
</evidence>
<dbReference type="GO" id="GO:0006952">
    <property type="term" value="P:defense response"/>
    <property type="evidence" value="ECO:0007669"/>
    <property type="project" value="UniProtKB-KW"/>
</dbReference>
<gene>
    <name evidence="4" type="ORF">MANES_12G099400v8</name>
</gene>
<keyword evidence="2" id="KW-1133">Transmembrane helix</keyword>